<evidence type="ECO:0000256" key="3">
    <source>
        <dbReference type="ARBA" id="ARBA00022801"/>
    </source>
</evidence>
<evidence type="ECO:0000313" key="6">
    <source>
        <dbReference type="Proteomes" id="UP000316238"/>
    </source>
</evidence>
<dbReference type="AlphaFoldDB" id="A0A521FYN2"/>
<reference evidence="5" key="1">
    <citation type="submission" date="2017-07" db="EMBL/GenBank/DDBJ databases">
        <title>The cable genome - Insights into the physiology and evolution of filamentous bacteria capable of sulfide oxidation via long distance electron transfer.</title>
        <authorList>
            <person name="Thorup C."/>
            <person name="Bjerg J.T."/>
            <person name="Schreiber L."/>
            <person name="Nielsen L.P."/>
            <person name="Kjeldsen K.U."/>
            <person name="Boesen T."/>
            <person name="Boggild A."/>
            <person name="Meysman F."/>
            <person name="Geelhoed J."/>
            <person name="Schramm A."/>
        </authorList>
    </citation>
    <scope>NUCLEOTIDE SEQUENCE [LARGE SCALE GENOMIC DNA]</scope>
    <source>
        <strain evidence="5">GS</strain>
    </source>
</reference>
<accession>A0A521FYN2</accession>
<dbReference type="InterPro" id="IPR007346">
    <property type="entry name" value="Endonuclease-I"/>
</dbReference>
<keyword evidence="6" id="KW-1185">Reference proteome</keyword>
<organism evidence="5 6">
    <name type="scientific">Candidatus Electronema aureum</name>
    <dbReference type="NCBI Taxonomy" id="2005002"/>
    <lineage>
        <taxon>Bacteria</taxon>
        <taxon>Pseudomonadati</taxon>
        <taxon>Thermodesulfobacteriota</taxon>
        <taxon>Desulfobulbia</taxon>
        <taxon>Desulfobulbales</taxon>
        <taxon>Desulfobulbaceae</taxon>
        <taxon>Candidatus Electronema</taxon>
    </lineage>
</organism>
<dbReference type="SUPFAM" id="SSF54060">
    <property type="entry name" value="His-Me finger endonucleases"/>
    <property type="match status" value="1"/>
</dbReference>
<keyword evidence="3 5" id="KW-0378">Hydrolase</keyword>
<name>A0A521FYN2_9BACT</name>
<proteinExistence type="inferred from homology"/>
<dbReference type="EC" id="3.1.21.1" evidence="5"/>
<keyword evidence="4" id="KW-1133">Transmembrane helix</keyword>
<keyword evidence="2" id="KW-0540">Nuclease</keyword>
<dbReference type="EMBL" id="NQJD01000053">
    <property type="protein sequence ID" value="TAA73866.1"/>
    <property type="molecule type" value="Genomic_DNA"/>
</dbReference>
<keyword evidence="4" id="KW-0812">Transmembrane</keyword>
<feature type="transmembrane region" description="Helical" evidence="4">
    <location>
        <begin position="12"/>
        <end position="33"/>
    </location>
</feature>
<evidence type="ECO:0000256" key="1">
    <source>
        <dbReference type="ARBA" id="ARBA00006429"/>
    </source>
</evidence>
<protein>
    <submittedName>
        <fullName evidence="5">Deoxyribonuclease-1</fullName>
        <ecNumber evidence="5">3.1.21.1</ecNumber>
    </submittedName>
</protein>
<comment type="similarity">
    <text evidence="1">Belongs to the EndA/NucM nuclease family.</text>
</comment>
<dbReference type="Pfam" id="PF04231">
    <property type="entry name" value="Endonuclease_1"/>
    <property type="match status" value="1"/>
</dbReference>
<evidence type="ECO:0000256" key="4">
    <source>
        <dbReference type="SAM" id="Phobius"/>
    </source>
</evidence>
<dbReference type="PANTHER" id="PTHR33607">
    <property type="entry name" value="ENDONUCLEASE-1"/>
    <property type="match status" value="1"/>
</dbReference>
<dbReference type="PANTHER" id="PTHR33607:SF2">
    <property type="entry name" value="ENDONUCLEASE-1"/>
    <property type="match status" value="1"/>
</dbReference>
<dbReference type="InterPro" id="IPR044925">
    <property type="entry name" value="His-Me_finger_sf"/>
</dbReference>
<evidence type="ECO:0000313" key="5">
    <source>
        <dbReference type="EMBL" id="TAA73866.1"/>
    </source>
</evidence>
<sequence length="300" mass="33962">MATRKKNNSTKNIIVTVLVVVAAGASMLFTGSAPEFLREYIPPQLHSVFYPEQSSKGNATAADVKVMNLPATEGNTKISSFSSSKRQLEKLYVSQRQFKTFYCSSTFDKEMNLDHSKSGFRFRKNEARANRIEWEHIVAAESFGQSFPEWRDGHPDCVDSKGKAYKGRECAEKTSKAFQLMQADLYNLVPAIGEVNGDRSNYRHDMIPGEKREYGACNMEIENRIAEPPDDKYGDIARTYMYMEAAYGRGVIAQASVKLYEAWNKMDPVDKWECERARLIEKIQGNKNTILEKACKQAGL</sequence>
<dbReference type="GO" id="GO:0004530">
    <property type="term" value="F:deoxyribonuclease I activity"/>
    <property type="evidence" value="ECO:0007669"/>
    <property type="project" value="UniProtKB-EC"/>
</dbReference>
<comment type="caution">
    <text evidence="5">The sequence shown here is derived from an EMBL/GenBank/DDBJ whole genome shotgun (WGS) entry which is preliminary data.</text>
</comment>
<keyword evidence="4" id="KW-0472">Membrane</keyword>
<gene>
    <name evidence="5" type="ORF">CDV28_15311</name>
</gene>
<evidence type="ECO:0000256" key="2">
    <source>
        <dbReference type="ARBA" id="ARBA00022722"/>
    </source>
</evidence>
<dbReference type="Proteomes" id="UP000316238">
    <property type="component" value="Unassembled WGS sequence"/>
</dbReference>